<name>A0A7C4CE29_UNCW3</name>
<dbReference type="CDD" id="cd11535">
    <property type="entry name" value="NTP-PPase_SsMazG"/>
    <property type="match status" value="1"/>
</dbReference>
<accession>A0A7C4CE29</accession>
<organism evidence="2">
    <name type="scientific">candidate division WOR-3 bacterium</name>
    <dbReference type="NCBI Taxonomy" id="2052148"/>
    <lineage>
        <taxon>Bacteria</taxon>
        <taxon>Bacteria division WOR-3</taxon>
    </lineage>
</organism>
<proteinExistence type="predicted"/>
<reference evidence="2" key="1">
    <citation type="journal article" date="2020" name="mSystems">
        <title>Genome- and Community-Level Interaction Insights into Carbon Utilization and Element Cycling Functions of Hydrothermarchaeota in Hydrothermal Sediment.</title>
        <authorList>
            <person name="Zhou Z."/>
            <person name="Liu Y."/>
            <person name="Xu W."/>
            <person name="Pan J."/>
            <person name="Luo Z.H."/>
            <person name="Li M."/>
        </authorList>
    </citation>
    <scope>NUCLEOTIDE SEQUENCE [LARGE SCALE GENOMIC DNA]</scope>
    <source>
        <strain evidence="2">SpSt-488</strain>
    </source>
</reference>
<keyword evidence="2" id="KW-0378">Hydrolase</keyword>
<evidence type="ECO:0000313" key="2">
    <source>
        <dbReference type="EMBL" id="HGK28529.1"/>
    </source>
</evidence>
<protein>
    <submittedName>
        <fullName evidence="2">Nucleotide pyrophosphohydrolase</fullName>
    </submittedName>
</protein>
<dbReference type="PANTHER" id="PTHR42702">
    <property type="entry name" value="NUCLEOTIDE PYROPHOSPHOHYDROLASE"/>
    <property type="match status" value="1"/>
</dbReference>
<dbReference type="PANTHER" id="PTHR42702:SF1">
    <property type="entry name" value="REGULATORY PROTEIN FOR BETA-LACTAMASE"/>
    <property type="match status" value="1"/>
</dbReference>
<dbReference type="AlphaFoldDB" id="A0A7C4CE29"/>
<gene>
    <name evidence="2" type="ORF">ENS41_06190</name>
</gene>
<dbReference type="Pfam" id="PF03819">
    <property type="entry name" value="MazG"/>
    <property type="match status" value="1"/>
</dbReference>
<dbReference type="EMBL" id="DSUT01000129">
    <property type="protein sequence ID" value="HGK28529.1"/>
    <property type="molecule type" value="Genomic_DNA"/>
</dbReference>
<evidence type="ECO:0000259" key="1">
    <source>
        <dbReference type="Pfam" id="PF03819"/>
    </source>
</evidence>
<dbReference type="GO" id="GO:0016787">
    <property type="term" value="F:hydrolase activity"/>
    <property type="evidence" value="ECO:0007669"/>
    <property type="project" value="UniProtKB-KW"/>
</dbReference>
<comment type="caution">
    <text evidence="2">The sequence shown here is derived from an EMBL/GenBank/DDBJ whole genome shotgun (WGS) entry which is preliminary data.</text>
</comment>
<dbReference type="Gene3D" id="1.10.287.1080">
    <property type="entry name" value="MazG-like"/>
    <property type="match status" value="1"/>
</dbReference>
<sequence length="109" mass="12331">MTIGEFQQLIRNIYFDKDSRRGVDGTYRWLSEEMGELARALRQGDRNNLREEFADVLAWLVSLATLKGIEMEAACARYSAGCPKCDSIPCRCPEPSPPEFPGFDHSLSQ</sequence>
<dbReference type="InterPro" id="IPR004518">
    <property type="entry name" value="MazG-like_dom"/>
</dbReference>
<dbReference type="SUPFAM" id="SSF101386">
    <property type="entry name" value="all-alpha NTP pyrophosphatases"/>
    <property type="match status" value="1"/>
</dbReference>
<feature type="domain" description="NTP pyrophosphohydrolase MazG-like" evidence="1">
    <location>
        <begin position="26"/>
        <end position="77"/>
    </location>
</feature>